<feature type="transmembrane region" description="Helical" evidence="1">
    <location>
        <begin position="77"/>
        <end position="100"/>
    </location>
</feature>
<dbReference type="AlphaFoldDB" id="A0A920CWL5"/>
<name>A0A920CWL5_9BACL</name>
<organism evidence="2 3">
    <name type="scientific">Paenibacillus montaniterrae</name>
    <dbReference type="NCBI Taxonomy" id="429341"/>
    <lineage>
        <taxon>Bacteria</taxon>
        <taxon>Bacillati</taxon>
        <taxon>Bacillota</taxon>
        <taxon>Bacilli</taxon>
        <taxon>Bacillales</taxon>
        <taxon>Paenibacillaceae</taxon>
        <taxon>Paenibacillus</taxon>
    </lineage>
</organism>
<keyword evidence="1" id="KW-1133">Transmembrane helix</keyword>
<accession>A0A920CWL5</accession>
<dbReference type="RefSeq" id="WP_213513582.1">
    <property type="nucleotide sequence ID" value="NZ_BOSE01000001.1"/>
</dbReference>
<dbReference type="EMBL" id="BOSE01000001">
    <property type="protein sequence ID" value="GIP15365.1"/>
    <property type="molecule type" value="Genomic_DNA"/>
</dbReference>
<evidence type="ECO:0000313" key="2">
    <source>
        <dbReference type="EMBL" id="GIP15365.1"/>
    </source>
</evidence>
<comment type="caution">
    <text evidence="2">The sequence shown here is derived from an EMBL/GenBank/DDBJ whole genome shotgun (WGS) entry which is preliminary data.</text>
</comment>
<protein>
    <submittedName>
        <fullName evidence="2">Uncharacterized protein</fullName>
    </submittedName>
</protein>
<dbReference type="Proteomes" id="UP000683139">
    <property type="component" value="Unassembled WGS sequence"/>
</dbReference>
<feature type="transmembrane region" description="Helical" evidence="1">
    <location>
        <begin position="106"/>
        <end position="125"/>
    </location>
</feature>
<gene>
    <name evidence="2" type="ORF">J40TS1_10070</name>
</gene>
<evidence type="ECO:0000256" key="1">
    <source>
        <dbReference type="SAM" id="Phobius"/>
    </source>
</evidence>
<reference evidence="2" key="1">
    <citation type="submission" date="2021-03" db="EMBL/GenBank/DDBJ databases">
        <title>Antimicrobial resistance genes in bacteria isolated from Japanese honey, and their potential for conferring macrolide and lincosamide resistance in the American foulbrood pathogen Paenibacillus larvae.</title>
        <authorList>
            <person name="Okamoto M."/>
            <person name="Kumagai M."/>
            <person name="Kanamori H."/>
            <person name="Takamatsu D."/>
        </authorList>
    </citation>
    <scope>NUCLEOTIDE SEQUENCE</scope>
    <source>
        <strain evidence="2">J40TS1</strain>
    </source>
</reference>
<keyword evidence="1" id="KW-0472">Membrane</keyword>
<feature type="transmembrane region" description="Helical" evidence="1">
    <location>
        <begin position="47"/>
        <end position="65"/>
    </location>
</feature>
<feature type="transmembrane region" description="Helical" evidence="1">
    <location>
        <begin position="7"/>
        <end position="27"/>
    </location>
</feature>
<proteinExistence type="predicted"/>
<keyword evidence="1" id="KW-0812">Transmembrane</keyword>
<keyword evidence="3" id="KW-1185">Reference proteome</keyword>
<evidence type="ECO:0000313" key="3">
    <source>
        <dbReference type="Proteomes" id="UP000683139"/>
    </source>
</evidence>
<sequence>MLYRWWQIVLVAVMCCALGINYTYYTWLDYEILGISKGRLSTSLQVWGYILLALGLLMFATLAARKKINVKMIDKQLEIFITLIFVLQLPIISLWFMAMFMQGIEALPGGLLHLLLLGLAAYSFLSNHHMSDKQHSYPNDTGQSS</sequence>